<reference evidence="6" key="1">
    <citation type="submission" date="2016-10" db="EMBL/GenBank/DDBJ databases">
        <authorList>
            <person name="Varghese N."/>
            <person name="Submissions S."/>
        </authorList>
    </citation>
    <scope>NUCLEOTIDE SEQUENCE [LARGE SCALE GENOMIC DNA]</scope>
    <source>
        <strain evidence="6">R-53102</strain>
    </source>
</reference>
<dbReference type="InterPro" id="IPR050679">
    <property type="entry name" value="Bact_HTH_transcr_reg"/>
</dbReference>
<dbReference type="GO" id="GO:0003677">
    <property type="term" value="F:DNA binding"/>
    <property type="evidence" value="ECO:0007669"/>
    <property type="project" value="UniProtKB-KW"/>
</dbReference>
<dbReference type="EMBL" id="FOMN01000007">
    <property type="protein sequence ID" value="SFD53649.1"/>
    <property type="molecule type" value="Genomic_DNA"/>
</dbReference>
<dbReference type="InterPro" id="IPR000524">
    <property type="entry name" value="Tscrpt_reg_HTH_GntR"/>
</dbReference>
<dbReference type="InterPro" id="IPR036390">
    <property type="entry name" value="WH_DNA-bd_sf"/>
</dbReference>
<dbReference type="Pfam" id="PF07702">
    <property type="entry name" value="UTRA"/>
    <property type="match status" value="1"/>
</dbReference>
<proteinExistence type="predicted"/>
<dbReference type="Pfam" id="PF00392">
    <property type="entry name" value="GntR"/>
    <property type="match status" value="1"/>
</dbReference>
<evidence type="ECO:0000256" key="3">
    <source>
        <dbReference type="ARBA" id="ARBA00023163"/>
    </source>
</evidence>
<dbReference type="SMART" id="SM00866">
    <property type="entry name" value="UTRA"/>
    <property type="match status" value="1"/>
</dbReference>
<evidence type="ECO:0000256" key="1">
    <source>
        <dbReference type="ARBA" id="ARBA00023015"/>
    </source>
</evidence>
<dbReference type="RefSeq" id="WP_118896646.1">
    <property type="nucleotide sequence ID" value="NZ_CBCRVU010000005.1"/>
</dbReference>
<feature type="domain" description="HTH gntR-type" evidence="4">
    <location>
        <begin position="5"/>
        <end position="73"/>
    </location>
</feature>
<dbReference type="GO" id="GO:0003700">
    <property type="term" value="F:DNA-binding transcription factor activity"/>
    <property type="evidence" value="ECO:0007669"/>
    <property type="project" value="InterPro"/>
</dbReference>
<dbReference type="CDD" id="cd07377">
    <property type="entry name" value="WHTH_GntR"/>
    <property type="match status" value="1"/>
</dbReference>
<dbReference type="PANTHER" id="PTHR44846">
    <property type="entry name" value="MANNOSYL-D-GLYCERATE TRANSPORT/METABOLISM SYSTEM REPRESSOR MNGR-RELATED"/>
    <property type="match status" value="1"/>
</dbReference>
<keyword evidence="2" id="KW-0238">DNA-binding</keyword>
<dbReference type="Proteomes" id="UP000199599">
    <property type="component" value="Unassembled WGS sequence"/>
</dbReference>
<organism evidence="5 6">
    <name type="scientific">Lactobacillus bombicola</name>
    <dbReference type="NCBI Taxonomy" id="1505723"/>
    <lineage>
        <taxon>Bacteria</taxon>
        <taxon>Bacillati</taxon>
        <taxon>Bacillota</taxon>
        <taxon>Bacilli</taxon>
        <taxon>Lactobacillales</taxon>
        <taxon>Lactobacillaceae</taxon>
        <taxon>Lactobacillus</taxon>
    </lineage>
</organism>
<dbReference type="GO" id="GO:0045892">
    <property type="term" value="P:negative regulation of DNA-templated transcription"/>
    <property type="evidence" value="ECO:0007669"/>
    <property type="project" value="TreeGrafter"/>
</dbReference>
<dbReference type="InterPro" id="IPR036388">
    <property type="entry name" value="WH-like_DNA-bd_sf"/>
</dbReference>
<gene>
    <name evidence="5" type="ORF">SAMN04487792_1285</name>
</gene>
<dbReference type="PRINTS" id="PR00035">
    <property type="entry name" value="HTHGNTR"/>
</dbReference>
<name>A0A1I1T4Y5_9LACO</name>
<dbReference type="PROSITE" id="PS50949">
    <property type="entry name" value="HTH_GNTR"/>
    <property type="match status" value="1"/>
</dbReference>
<dbReference type="STRING" id="1505723.SAMN04487792_1285"/>
<dbReference type="Gene3D" id="1.10.10.10">
    <property type="entry name" value="Winged helix-like DNA-binding domain superfamily/Winged helix DNA-binding domain"/>
    <property type="match status" value="1"/>
</dbReference>
<keyword evidence="1" id="KW-0805">Transcription regulation</keyword>
<dbReference type="InterPro" id="IPR011663">
    <property type="entry name" value="UTRA"/>
</dbReference>
<evidence type="ECO:0000256" key="2">
    <source>
        <dbReference type="ARBA" id="ARBA00023125"/>
    </source>
</evidence>
<dbReference type="PANTHER" id="PTHR44846:SF1">
    <property type="entry name" value="MANNOSYL-D-GLYCERATE TRANSPORT_METABOLISM SYSTEM REPRESSOR MNGR-RELATED"/>
    <property type="match status" value="1"/>
</dbReference>
<evidence type="ECO:0000313" key="5">
    <source>
        <dbReference type="EMBL" id="SFD53649.1"/>
    </source>
</evidence>
<dbReference type="Gene3D" id="3.40.1410.10">
    <property type="entry name" value="Chorismate lyase-like"/>
    <property type="match status" value="1"/>
</dbReference>
<dbReference type="SUPFAM" id="SSF64288">
    <property type="entry name" value="Chorismate lyase-like"/>
    <property type="match status" value="1"/>
</dbReference>
<dbReference type="SUPFAM" id="SSF46785">
    <property type="entry name" value="Winged helix' DNA-binding domain"/>
    <property type="match status" value="1"/>
</dbReference>
<evidence type="ECO:0000313" key="6">
    <source>
        <dbReference type="Proteomes" id="UP000199599"/>
    </source>
</evidence>
<protein>
    <submittedName>
        <fullName evidence="5">GntR family transcriptional regulator</fullName>
    </submittedName>
</protein>
<evidence type="ECO:0000259" key="4">
    <source>
        <dbReference type="PROSITE" id="PS50949"/>
    </source>
</evidence>
<dbReference type="AlphaFoldDB" id="A0A1I1T4Y5"/>
<dbReference type="SMART" id="SM00345">
    <property type="entry name" value="HTH_GNTR"/>
    <property type="match status" value="1"/>
</dbReference>
<dbReference type="InterPro" id="IPR028978">
    <property type="entry name" value="Chorismate_lyase_/UTRA_dom_sf"/>
</dbReference>
<sequence length="234" mass="26490">MKETGSLYSQVMEKIRQKIITGEYPVNSKLPNEFELSEQFAVSRVTLRKAIKGLAEDGLVEKIQGVGTFVRKPQKVKRIISSPAAESFSQIAKKEGFKASVEVIKVKEVETPPKLRKILETKHSLFIERVHSVNDGPIMLECNYFPLPRFAGLAKEDLSQSLYQILQDKYQIAKLNSRDLIISVALASLSEAKFLKKSIGFPLLLLQVCIEDEHNNVVHAGEQYIISDRYEFHV</sequence>
<accession>A0A1I1T4Y5</accession>
<keyword evidence="3" id="KW-0804">Transcription</keyword>
<dbReference type="FunFam" id="1.10.10.10:FF:000079">
    <property type="entry name" value="GntR family transcriptional regulator"/>
    <property type="match status" value="1"/>
</dbReference>